<keyword evidence="1" id="KW-1133">Transmembrane helix</keyword>
<protein>
    <submittedName>
        <fullName evidence="2">Uncharacterized protein</fullName>
    </submittedName>
</protein>
<accession>A0ABR2HGS5</accession>
<keyword evidence="1" id="KW-0472">Membrane</keyword>
<feature type="transmembrane region" description="Helical" evidence="1">
    <location>
        <begin position="198"/>
        <end position="219"/>
    </location>
</feature>
<proteinExistence type="predicted"/>
<dbReference type="Proteomes" id="UP001470230">
    <property type="component" value="Unassembled WGS sequence"/>
</dbReference>
<evidence type="ECO:0000256" key="1">
    <source>
        <dbReference type="SAM" id="Phobius"/>
    </source>
</evidence>
<evidence type="ECO:0000313" key="3">
    <source>
        <dbReference type="Proteomes" id="UP001470230"/>
    </source>
</evidence>
<name>A0ABR2HGS5_9EUKA</name>
<sequence length="306" mass="35210">MLILGVISLIQMRNIIYKDSSISLFAGKLICDDLQIHLDSNITLLCEDQFSYTIQYDSLFDFEIDVMNSINIINNSNFLYDQVNLASFKELFNTTSDIEITFKDFLNMSVIEAFINIFQSSYENIKLTMEWSKYVKDDSSYCQWDQSSILPIYDGIIDQYKQISESLLWSKVCINNQAYIVGVEYPGKIINISKMTTIIIVVSIIAFFIFVILSLYCIAKCKISRSIILAEFSTDESKNSKKSYSSKDFNRAFFKELLGIGTNAGSLIIEAISIFKTFQRMSATKTFSVHFSKDCYKMFSLFIFEL</sequence>
<evidence type="ECO:0000313" key="2">
    <source>
        <dbReference type="EMBL" id="KAK8846994.1"/>
    </source>
</evidence>
<reference evidence="2 3" key="1">
    <citation type="submission" date="2024-04" db="EMBL/GenBank/DDBJ databases">
        <title>Tritrichomonas musculus Genome.</title>
        <authorList>
            <person name="Alves-Ferreira E."/>
            <person name="Grigg M."/>
            <person name="Lorenzi H."/>
            <person name="Galac M."/>
        </authorList>
    </citation>
    <scope>NUCLEOTIDE SEQUENCE [LARGE SCALE GENOMIC DNA]</scope>
    <source>
        <strain evidence="2 3">EAF2021</strain>
    </source>
</reference>
<gene>
    <name evidence="2" type="ORF">M9Y10_019568</name>
</gene>
<keyword evidence="1" id="KW-0812">Transmembrane</keyword>
<keyword evidence="3" id="KW-1185">Reference proteome</keyword>
<dbReference type="EMBL" id="JAPFFF010000028">
    <property type="protein sequence ID" value="KAK8846994.1"/>
    <property type="molecule type" value="Genomic_DNA"/>
</dbReference>
<organism evidence="2 3">
    <name type="scientific">Tritrichomonas musculus</name>
    <dbReference type="NCBI Taxonomy" id="1915356"/>
    <lineage>
        <taxon>Eukaryota</taxon>
        <taxon>Metamonada</taxon>
        <taxon>Parabasalia</taxon>
        <taxon>Tritrichomonadida</taxon>
        <taxon>Tritrichomonadidae</taxon>
        <taxon>Tritrichomonas</taxon>
    </lineage>
</organism>
<comment type="caution">
    <text evidence="2">The sequence shown here is derived from an EMBL/GenBank/DDBJ whole genome shotgun (WGS) entry which is preliminary data.</text>
</comment>